<dbReference type="InterPro" id="IPR011992">
    <property type="entry name" value="EF-hand-dom_pair"/>
</dbReference>
<dbReference type="CDD" id="cd00051">
    <property type="entry name" value="EFh"/>
    <property type="match status" value="1"/>
</dbReference>
<dbReference type="PROSITE" id="PS50222">
    <property type="entry name" value="EF_HAND_2"/>
    <property type="match status" value="2"/>
</dbReference>
<name>A0ABP0P298_9DINO</name>
<dbReference type="InterPro" id="IPR002048">
    <property type="entry name" value="EF_hand_dom"/>
</dbReference>
<dbReference type="Pfam" id="PF13499">
    <property type="entry name" value="EF-hand_7"/>
    <property type="match status" value="1"/>
</dbReference>
<sequence length="418" mass="46960">MAMAAEPMVKRNSNKPHKPRMSRRSTDGDLGDNRFYLKMDAAVGKTRSDAAQGPIALAMRRSERKDVLEQDGTSSLQLAPIEGGSRQSSHSRAQSHSRVGSKGRAGSKSKATALPFEEFRARRRHSGALGEYLASGQHMPSLGSNGSKSPTASPSSPGKALQRRATMPTLDVSSEALVLSRQLHLDFHEVKGAMKEIRDGRHLSNGGMDEVAWRFCMNRIFGMEVEDKFVKDSYKLCEVGEGPVDAKLFMTWYRDHIFNIEAKKPKLCEGDELTMELAKKHHCSYTDLTKVRLKFDSFDLDKSGVIDFLEFEHMIHKLLHCSTRSDLPPNRIARFWHEIDRDNNGTVDFQEFTDWYMKYFATAKQDGPIEAFYASFMPGFQRSHALEVMQENPAAKLERSQRQDVLISGNPGVLAATQ</sequence>
<organism evidence="1 2">
    <name type="scientific">Durusdinium trenchii</name>
    <dbReference type="NCBI Taxonomy" id="1381693"/>
    <lineage>
        <taxon>Eukaryota</taxon>
        <taxon>Sar</taxon>
        <taxon>Alveolata</taxon>
        <taxon>Dinophyceae</taxon>
        <taxon>Suessiales</taxon>
        <taxon>Symbiodiniaceae</taxon>
        <taxon>Durusdinium</taxon>
    </lineage>
</organism>
<dbReference type="InterPro" id="IPR018247">
    <property type="entry name" value="EF_Hand_1_Ca_BS"/>
</dbReference>
<evidence type="ECO:0000313" key="1">
    <source>
        <dbReference type="EMBL" id="CAK9069914.1"/>
    </source>
</evidence>
<protein>
    <submittedName>
        <fullName evidence="1">Uncharacterized protein</fullName>
    </submittedName>
</protein>
<evidence type="ECO:0000313" key="2">
    <source>
        <dbReference type="Proteomes" id="UP001642464"/>
    </source>
</evidence>
<dbReference type="Proteomes" id="UP001642464">
    <property type="component" value="Unassembled WGS sequence"/>
</dbReference>
<dbReference type="EMBL" id="CAXAMM010032557">
    <property type="protein sequence ID" value="CAK9069914.1"/>
    <property type="molecule type" value="Genomic_DNA"/>
</dbReference>
<dbReference type="SMART" id="SM00054">
    <property type="entry name" value="EFh"/>
    <property type="match status" value="2"/>
</dbReference>
<proteinExistence type="predicted"/>
<dbReference type="SUPFAM" id="SSF47473">
    <property type="entry name" value="EF-hand"/>
    <property type="match status" value="1"/>
</dbReference>
<accession>A0ABP0P298</accession>
<dbReference type="Gene3D" id="1.10.238.10">
    <property type="entry name" value="EF-hand"/>
    <property type="match status" value="1"/>
</dbReference>
<dbReference type="PROSITE" id="PS00018">
    <property type="entry name" value="EF_HAND_1"/>
    <property type="match status" value="2"/>
</dbReference>
<comment type="caution">
    <text evidence="1">The sequence shown here is derived from an EMBL/GenBank/DDBJ whole genome shotgun (WGS) entry which is preliminary data.</text>
</comment>
<keyword evidence="2" id="KW-1185">Reference proteome</keyword>
<reference evidence="1 2" key="1">
    <citation type="submission" date="2024-02" db="EMBL/GenBank/DDBJ databases">
        <authorList>
            <person name="Chen Y."/>
            <person name="Shah S."/>
            <person name="Dougan E. K."/>
            <person name="Thang M."/>
            <person name="Chan C."/>
        </authorList>
    </citation>
    <scope>NUCLEOTIDE SEQUENCE [LARGE SCALE GENOMIC DNA]</scope>
</reference>
<gene>
    <name evidence="1" type="ORF">SCF082_LOCUS34914</name>
</gene>